<dbReference type="Gene3D" id="3.90.120.10">
    <property type="entry name" value="DNA Methylase, subunit A, domain 2"/>
    <property type="match status" value="1"/>
</dbReference>
<dbReference type="GO" id="GO:0044027">
    <property type="term" value="P:negative regulation of gene expression via chromosomal CpG island methylation"/>
    <property type="evidence" value="ECO:0007669"/>
    <property type="project" value="TreeGrafter"/>
</dbReference>
<evidence type="ECO:0000256" key="7">
    <source>
        <dbReference type="SAM" id="MobiDB-lite"/>
    </source>
</evidence>
<evidence type="ECO:0000256" key="2">
    <source>
        <dbReference type="ARBA" id="ARBA00022603"/>
    </source>
</evidence>
<feature type="compositionally biased region" description="Basic and acidic residues" evidence="7">
    <location>
        <begin position="254"/>
        <end position="263"/>
    </location>
</feature>
<evidence type="ECO:0000256" key="3">
    <source>
        <dbReference type="ARBA" id="ARBA00022679"/>
    </source>
</evidence>
<dbReference type="InterPro" id="IPR050390">
    <property type="entry name" value="C5-Methyltransferase"/>
</dbReference>
<dbReference type="PANTHER" id="PTHR10629:SF52">
    <property type="entry name" value="DNA (CYTOSINE-5)-METHYLTRANSFERASE 1"/>
    <property type="match status" value="1"/>
</dbReference>
<dbReference type="GO" id="GO:0032259">
    <property type="term" value="P:methylation"/>
    <property type="evidence" value="ECO:0007669"/>
    <property type="project" value="UniProtKB-KW"/>
</dbReference>
<dbReference type="OrthoDB" id="9813719at2"/>
<feature type="active site" evidence="6">
    <location>
        <position position="82"/>
    </location>
</feature>
<keyword evidence="4 6" id="KW-0949">S-adenosyl-L-methionine</keyword>
<keyword evidence="3 6" id="KW-0808">Transferase</keyword>
<dbReference type="Pfam" id="PF00145">
    <property type="entry name" value="DNA_methylase"/>
    <property type="match status" value="2"/>
</dbReference>
<dbReference type="InterPro" id="IPR001525">
    <property type="entry name" value="C5_MeTfrase"/>
</dbReference>
<protein>
    <recommendedName>
        <fullName evidence="1">DNA (cytosine-5-)-methyltransferase</fullName>
        <ecNumber evidence="1">2.1.1.37</ecNumber>
    </recommendedName>
</protein>
<evidence type="ECO:0000313" key="9">
    <source>
        <dbReference type="Proteomes" id="UP000183561"/>
    </source>
</evidence>
<dbReference type="Gene3D" id="3.40.50.150">
    <property type="entry name" value="Vaccinia Virus protein VP39"/>
    <property type="match status" value="1"/>
</dbReference>
<keyword evidence="9" id="KW-1185">Reference proteome</keyword>
<keyword evidence="2 6" id="KW-0489">Methyltransferase</keyword>
<dbReference type="GO" id="GO:0003886">
    <property type="term" value="F:DNA (cytosine-5-)-methyltransferase activity"/>
    <property type="evidence" value="ECO:0007669"/>
    <property type="project" value="UniProtKB-EC"/>
</dbReference>
<dbReference type="AlphaFoldDB" id="A0A1H4ZR87"/>
<evidence type="ECO:0000256" key="6">
    <source>
        <dbReference type="PROSITE-ProRule" id="PRU01016"/>
    </source>
</evidence>
<name>A0A1H4ZR87_9NOCA</name>
<dbReference type="Proteomes" id="UP000183561">
    <property type="component" value="Unassembled WGS sequence"/>
</dbReference>
<comment type="similarity">
    <text evidence="6">Belongs to the class I-like SAM-binding methyltransferase superfamily. C5-methyltransferase family.</text>
</comment>
<dbReference type="PANTHER" id="PTHR10629">
    <property type="entry name" value="CYTOSINE-SPECIFIC METHYLTRANSFERASE"/>
    <property type="match status" value="1"/>
</dbReference>
<evidence type="ECO:0000313" key="8">
    <source>
        <dbReference type="EMBL" id="SED32395.1"/>
    </source>
</evidence>
<dbReference type="InterPro" id="IPR029063">
    <property type="entry name" value="SAM-dependent_MTases_sf"/>
</dbReference>
<evidence type="ECO:0000256" key="5">
    <source>
        <dbReference type="ARBA" id="ARBA00022747"/>
    </source>
</evidence>
<reference evidence="9" key="1">
    <citation type="submission" date="2016-10" db="EMBL/GenBank/DDBJ databases">
        <authorList>
            <person name="Varghese N."/>
            <person name="Submissions S."/>
        </authorList>
    </citation>
    <scope>NUCLEOTIDE SEQUENCE [LARGE SCALE GENOMIC DNA]</scope>
    <source>
        <strain evidence="9">DSM 44498</strain>
    </source>
</reference>
<dbReference type="PRINTS" id="PR00105">
    <property type="entry name" value="C5METTRFRASE"/>
</dbReference>
<keyword evidence="5" id="KW-0680">Restriction system</keyword>
<accession>A0A1H4ZR87</accession>
<organism evidence="8 9">
    <name type="scientific">Rhodococcus koreensis</name>
    <dbReference type="NCBI Taxonomy" id="99653"/>
    <lineage>
        <taxon>Bacteria</taxon>
        <taxon>Bacillati</taxon>
        <taxon>Actinomycetota</taxon>
        <taxon>Actinomycetes</taxon>
        <taxon>Mycobacteriales</taxon>
        <taxon>Nocardiaceae</taxon>
        <taxon>Rhodococcus</taxon>
    </lineage>
</organism>
<dbReference type="GO" id="GO:0009307">
    <property type="term" value="P:DNA restriction-modification system"/>
    <property type="evidence" value="ECO:0007669"/>
    <property type="project" value="UniProtKB-KW"/>
</dbReference>
<dbReference type="EMBL" id="FNSV01000005">
    <property type="protein sequence ID" value="SED32395.1"/>
    <property type="molecule type" value="Genomic_DNA"/>
</dbReference>
<evidence type="ECO:0000256" key="4">
    <source>
        <dbReference type="ARBA" id="ARBA00022691"/>
    </source>
</evidence>
<sequence>MAPDQSRPAHSSQPRMVDLFAGPGGLDVAAHWLGIPVHGVEWDADACATRRAAGLSTEEGDVRSVGPRDFPDATVLAGGPPCQTYTLAGSGTGRRALDEVLSFVKQMAAGFDIASSVARLEDERTGLVLQPLRWVLEAHELGIPYDAVVLEQVPAVLPVWEAVGEALEGLGYKVDCGVLRTEEFGVPQTRRRAILIANRHEAPSLPVPTHREYRKGIPRLAGDQTRLAWETMGTALDRREPFVVISNYGSGGDPKARGRRSSDEPSATVTGKVSRNRVVTPSNSELERFSHSEAGRLQTFPKDYPWSGNGIAQQIGNAIPPRLAAHVLAAALHLDLDETFFDAAVRRLWLRGNAGIPALSSQSTG</sequence>
<feature type="region of interest" description="Disordered" evidence="7">
    <location>
        <begin position="248"/>
        <end position="271"/>
    </location>
</feature>
<dbReference type="SUPFAM" id="SSF53335">
    <property type="entry name" value="S-adenosyl-L-methionine-dependent methyltransferases"/>
    <property type="match status" value="1"/>
</dbReference>
<dbReference type="GO" id="GO:0003677">
    <property type="term" value="F:DNA binding"/>
    <property type="evidence" value="ECO:0007669"/>
    <property type="project" value="TreeGrafter"/>
</dbReference>
<proteinExistence type="inferred from homology"/>
<dbReference type="EC" id="2.1.1.37" evidence="1"/>
<gene>
    <name evidence="8" type="ORF">SAMN04490239_7807</name>
</gene>
<dbReference type="PROSITE" id="PS51679">
    <property type="entry name" value="SAM_MT_C5"/>
    <property type="match status" value="1"/>
</dbReference>
<evidence type="ECO:0000256" key="1">
    <source>
        <dbReference type="ARBA" id="ARBA00011975"/>
    </source>
</evidence>